<reference evidence="4 5" key="1">
    <citation type="journal article" date="2019" name="Antimicrob. Agents Chemother.">
        <title>Applying Rapid Whole Genome Sequencing to Predict Phenotypic Antimicrobial Susceptibility Testing Results Among Carbapenem-Resistant Klebsiella pneumoniae Clinical Isolates.</title>
        <authorList>
            <person name="Tamma P.D."/>
            <person name="Fan Y."/>
            <person name="Bergman Y."/>
            <person name="Pertea G."/>
            <person name="Kazmi A."/>
            <person name="Lewis S."/>
            <person name="Carroll K.C."/>
            <person name="Schatz M.C."/>
            <person name="Timp W."/>
            <person name="Simner P.J."/>
        </authorList>
    </citation>
    <scope>NUCLEOTIDE SEQUENCE [LARGE SCALE GENOMIC DNA]</scope>
    <source>
        <strain evidence="4 5">KLPN_33</strain>
    </source>
</reference>
<protein>
    <recommendedName>
        <fullName evidence="3">ABC-transporter extension domain-containing protein</fullName>
    </recommendedName>
</protein>
<name>A0A3P2EJA2_KLEPN</name>
<organism evidence="4 5">
    <name type="scientific">Klebsiella pneumoniae</name>
    <dbReference type="NCBI Taxonomy" id="573"/>
    <lineage>
        <taxon>Bacteria</taxon>
        <taxon>Pseudomonadati</taxon>
        <taxon>Pseudomonadota</taxon>
        <taxon>Gammaproteobacteria</taxon>
        <taxon>Enterobacterales</taxon>
        <taxon>Enterobacteriaceae</taxon>
        <taxon>Klebsiella/Raoultella group</taxon>
        <taxon>Klebsiella</taxon>
        <taxon>Klebsiella pneumoniae complex</taxon>
    </lineage>
</organism>
<dbReference type="InterPro" id="IPR032781">
    <property type="entry name" value="ABC_tran_Xtn"/>
</dbReference>
<dbReference type="Pfam" id="PF12848">
    <property type="entry name" value="ABC_tran_Xtn"/>
    <property type="match status" value="1"/>
</dbReference>
<dbReference type="Proteomes" id="UP000272440">
    <property type="component" value="Unassembled WGS sequence"/>
</dbReference>
<evidence type="ECO:0000313" key="4">
    <source>
        <dbReference type="EMBL" id="RRE43294.1"/>
    </source>
</evidence>
<sequence>MSVCWRTTPRKAQIADLQSFVSRFSANASKSRQATSRARQIDKIKLEEVKASSRQNPFIRFEQDKKLFRNALEVEALTKGFDEGPLFKTSTCCWKWAKRSPFWAPTAWVNPPC</sequence>
<evidence type="ECO:0000259" key="3">
    <source>
        <dbReference type="Pfam" id="PF12848"/>
    </source>
</evidence>
<proteinExistence type="predicted"/>
<gene>
    <name evidence="4" type="ORF">EAO28_05800</name>
</gene>
<comment type="caution">
    <text evidence="4">The sequence shown here is derived from an EMBL/GenBank/DDBJ whole genome shotgun (WGS) entry which is preliminary data.</text>
</comment>
<dbReference type="EMBL" id="RCZY01000002">
    <property type="protein sequence ID" value="RRE43294.1"/>
    <property type="molecule type" value="Genomic_DNA"/>
</dbReference>
<evidence type="ECO:0000256" key="2">
    <source>
        <dbReference type="ARBA" id="ARBA00022840"/>
    </source>
</evidence>
<keyword evidence="2" id="KW-0067">ATP-binding</keyword>
<evidence type="ECO:0000256" key="1">
    <source>
        <dbReference type="ARBA" id="ARBA00022741"/>
    </source>
</evidence>
<dbReference type="GO" id="GO:0005524">
    <property type="term" value="F:ATP binding"/>
    <property type="evidence" value="ECO:0007669"/>
    <property type="project" value="UniProtKB-KW"/>
</dbReference>
<feature type="domain" description="ABC-transporter extension" evidence="3">
    <location>
        <begin position="11"/>
        <end position="61"/>
    </location>
</feature>
<accession>A0A3P2EJA2</accession>
<dbReference type="AlphaFoldDB" id="A0A3P2EJA2"/>
<keyword evidence="1" id="KW-0547">Nucleotide-binding</keyword>
<evidence type="ECO:0000313" key="5">
    <source>
        <dbReference type="Proteomes" id="UP000272440"/>
    </source>
</evidence>